<evidence type="ECO:0008006" key="3">
    <source>
        <dbReference type="Google" id="ProtNLM"/>
    </source>
</evidence>
<dbReference type="RefSeq" id="WP_188366058.1">
    <property type="nucleotide sequence ID" value="NZ_BMEO01000017.1"/>
</dbReference>
<reference evidence="1" key="1">
    <citation type="journal article" date="2014" name="Int. J. Syst. Evol. Microbiol.">
        <title>Complete genome sequence of Corynebacterium casei LMG S-19264T (=DSM 44701T), isolated from a smear-ripened cheese.</title>
        <authorList>
            <consortium name="US DOE Joint Genome Institute (JGI-PGF)"/>
            <person name="Walter F."/>
            <person name="Albersmeier A."/>
            <person name="Kalinowski J."/>
            <person name="Ruckert C."/>
        </authorList>
    </citation>
    <scope>NUCLEOTIDE SEQUENCE</scope>
    <source>
        <strain evidence="1">CGMCC 1.12181</strain>
    </source>
</reference>
<dbReference type="Proteomes" id="UP000605253">
    <property type="component" value="Unassembled WGS sequence"/>
</dbReference>
<accession>A0A917D0X3</accession>
<dbReference type="EMBL" id="BMEO01000017">
    <property type="protein sequence ID" value="GGG02470.1"/>
    <property type="molecule type" value="Genomic_DNA"/>
</dbReference>
<organism evidence="1 2">
    <name type="scientific">Marinicella pacifica</name>
    <dbReference type="NCBI Taxonomy" id="1171543"/>
    <lineage>
        <taxon>Bacteria</taxon>
        <taxon>Pseudomonadati</taxon>
        <taxon>Pseudomonadota</taxon>
        <taxon>Gammaproteobacteria</taxon>
        <taxon>Lysobacterales</taxon>
        <taxon>Marinicellaceae</taxon>
        <taxon>Marinicella</taxon>
    </lineage>
</organism>
<name>A0A917D0X3_9GAMM</name>
<sequence length="145" mass="16746">MSGQVKAWEFYDNKKDDIYVWGGTYTHFSNSESYRGASWLLGAEVVKPNDHVYGLALFNNSFDQFSQYFFYGKVFRYKDTNFHGKITGGLIHGYKGEHRDNLYFNEQLGVAPVIVPGIGYQKNRWGIDLYLLATQRLLLGVGYQF</sequence>
<protein>
    <recommendedName>
        <fullName evidence="3">Sn-glycerol-3-phosphate transporter</fullName>
    </recommendedName>
</protein>
<proteinExistence type="predicted"/>
<reference evidence="1" key="2">
    <citation type="submission" date="2020-09" db="EMBL/GenBank/DDBJ databases">
        <authorList>
            <person name="Sun Q."/>
            <person name="Zhou Y."/>
        </authorList>
    </citation>
    <scope>NUCLEOTIDE SEQUENCE</scope>
    <source>
        <strain evidence="1">CGMCC 1.12181</strain>
    </source>
</reference>
<evidence type="ECO:0000313" key="2">
    <source>
        <dbReference type="Proteomes" id="UP000605253"/>
    </source>
</evidence>
<evidence type="ECO:0000313" key="1">
    <source>
        <dbReference type="EMBL" id="GGG02470.1"/>
    </source>
</evidence>
<keyword evidence="2" id="KW-1185">Reference proteome</keyword>
<comment type="caution">
    <text evidence="1">The sequence shown here is derived from an EMBL/GenBank/DDBJ whole genome shotgun (WGS) entry which is preliminary data.</text>
</comment>
<gene>
    <name evidence="1" type="ORF">GCM10011365_24560</name>
</gene>
<dbReference type="AlphaFoldDB" id="A0A917D0X3"/>